<accession>A0A9D5DHT6</accession>
<dbReference type="PANTHER" id="PTHR42103:SF2">
    <property type="entry name" value="AB HYDROLASE-1 DOMAIN-CONTAINING PROTEIN"/>
    <property type="match status" value="1"/>
</dbReference>
<dbReference type="Pfam" id="PF12146">
    <property type="entry name" value="Hydrolase_4"/>
    <property type="match status" value="1"/>
</dbReference>
<reference evidence="2" key="1">
    <citation type="submission" date="2022-10" db="EMBL/GenBank/DDBJ databases">
        <title>Adaptive evolution leads to modifications in subtelomeric GC content in a zoonotic Cryptosporidium species.</title>
        <authorList>
            <person name="Li J."/>
            <person name="Feng Y."/>
            <person name="Xiao L."/>
        </authorList>
    </citation>
    <scope>NUCLEOTIDE SEQUENCE</scope>
    <source>
        <strain evidence="2">33844</strain>
    </source>
</reference>
<evidence type="ECO:0000259" key="1">
    <source>
        <dbReference type="Pfam" id="PF12146"/>
    </source>
</evidence>
<dbReference type="PANTHER" id="PTHR42103">
    <property type="entry name" value="ALPHA/BETA-HYDROLASES SUPERFAMILY PROTEIN"/>
    <property type="match status" value="1"/>
</dbReference>
<organism evidence="2">
    <name type="scientific">Cryptosporidium canis</name>
    <dbReference type="NCBI Taxonomy" id="195482"/>
    <lineage>
        <taxon>Eukaryota</taxon>
        <taxon>Sar</taxon>
        <taxon>Alveolata</taxon>
        <taxon>Apicomplexa</taxon>
        <taxon>Conoidasida</taxon>
        <taxon>Coccidia</taxon>
        <taxon>Eucoccidiorida</taxon>
        <taxon>Eimeriorina</taxon>
        <taxon>Cryptosporidiidae</taxon>
        <taxon>Cryptosporidium</taxon>
    </lineage>
</organism>
<dbReference type="AlphaFoldDB" id="A0A9D5DHT6"/>
<protein>
    <recommendedName>
        <fullName evidence="1">Serine aminopeptidase S33 domain-containing protein</fullName>
    </recommendedName>
</protein>
<dbReference type="InterPro" id="IPR022742">
    <property type="entry name" value="Hydrolase_4"/>
</dbReference>
<comment type="caution">
    <text evidence="2">The sequence shown here is derived from an EMBL/GenBank/DDBJ whole genome shotgun (WGS) entry which is preliminary data.</text>
</comment>
<dbReference type="SUPFAM" id="SSF53474">
    <property type="entry name" value="alpha/beta-Hydrolases"/>
    <property type="match status" value="1"/>
</dbReference>
<dbReference type="InterPro" id="IPR029058">
    <property type="entry name" value="AB_hydrolase_fold"/>
</dbReference>
<proteinExistence type="predicted"/>
<dbReference type="OrthoDB" id="10260961at2759"/>
<dbReference type="Proteomes" id="UP001067231">
    <property type="component" value="Unassembled WGS sequence"/>
</dbReference>
<gene>
    <name evidence="2" type="ORF">OJ253_911</name>
</gene>
<dbReference type="EMBL" id="JAPCXC010000017">
    <property type="protein sequence ID" value="KAJ1611204.1"/>
    <property type="molecule type" value="Genomic_DNA"/>
</dbReference>
<evidence type="ECO:0000313" key="2">
    <source>
        <dbReference type="EMBL" id="KAJ1611204.1"/>
    </source>
</evidence>
<feature type="domain" description="Serine aminopeptidase S33" evidence="1">
    <location>
        <begin position="54"/>
        <end position="167"/>
    </location>
</feature>
<dbReference type="Gene3D" id="3.40.50.1820">
    <property type="entry name" value="alpha/beta hydrolase"/>
    <property type="match status" value="1"/>
</dbReference>
<sequence length="244" mass="26972">MFYENSNLYPKQFSIYTNDGVKLSCRRFGNISSKCPSSAIESIVFVLVHPYGVMGGSSSNMLGLALCLADKGYGCIIFDHRGTGKSTGNKSIFGNNEVIDVISICEDIKSKNDRIKVILVGSSAGAPVAGSAVDECENVIGYVGIGYVFGFWPSLLFRQHYNNILKSKKHKLFVMGESDGFTSVKALRDKMQSCSDPKQVEILPNIGHFELESPVYDDTLSEIIDRFVRATFIDNQTKILHRNE</sequence>
<name>A0A9D5DHT6_9CRYT</name>